<dbReference type="OrthoDB" id="1956935at2"/>
<sequence>MSDCVQVAKQIRKELKEVFPYTKFSVRSSKYSMGSSITISWNNMPLNKEVKEVTDKYAEISYCEASGEILSGGNMYVSTSYNITNEFREECEKEITEEYDQNDYHDRLKYNDELEEIISNKYHEFLEDQTGKVLEYETIEIDLSMEQFQIDKTFIKSNDNTLYKLIAIEECKGSLQGLKVFTFMKLGKKLQELSKAINLYSDNLEQHLNNKSFTIVEVKTNEDNENPNNSIQTSTHNNSNLTAEYKYNEDKNGIELHFTDKPDEETRNLLKTNGFRWSKRGFWYTRHTDKKESFAKSLIDQLQSIEENEHTEPITAESFADHIQDYSMMIITELGADHFNDLTDSQYKDYKYKLKSIIDEKELTVNDDVINYLTSEGMNNLVNVLKDINSAEPAAPQPQEEQTIYNSEPTTTPEEQPKIEYTSDNKIKVKSIEFIWSESINIQENTIVSTFTEANNIIKSAAKNAPDNGAYDKTKFEITWTDNETYVGRVDIEKHYSLKDEPLTDHILEHCNFYVGLYRSSHLTEQEYNAIVAGEAKKEEFIDFMNTYQLHNENQNNSDNIQPDNIIDFKQVDDESNIDNIFNKFDDIEIQNNSRISSEDQTFCETQETIYRETIQFLETTLQQYIEIHEKYGERSYSSDRDPSGYISNYDDIRKIENRIKEIKNDFISRICSYFSENYNVTIEKGELYEKYTTEVTYNNIIDEIFEQLDGFSFEEKAVNELKENMRSQIYRYEKVKVNKNKLTITDYIYWDSWATWDGTKLSWSDQKVNTLFKALSHFENNETEMMYMFNVIHKQLSEGSKQHDILSKYTINYNKIKSFKTYKNGRVDIEFYNNSQAQQFCNEYLNYPNAA</sequence>
<gene>
    <name evidence="4" type="ORF">ERL59_06675</name>
</gene>
<dbReference type="Pfam" id="PF18840">
    <property type="entry name" value="LPD25"/>
    <property type="match status" value="1"/>
</dbReference>
<reference evidence="4 5" key="1">
    <citation type="submission" date="2019-01" db="EMBL/GenBank/DDBJ databases">
        <title>Chengkuizengella sp. nov., isolated from deep-sea sediment of East Pacific Ocean.</title>
        <authorList>
            <person name="Yang J."/>
            <person name="Lai Q."/>
            <person name="Shao Z."/>
        </authorList>
    </citation>
    <scope>NUCLEOTIDE SEQUENCE [LARGE SCALE GENOMIC DNA]</scope>
    <source>
        <strain evidence="4 5">YPA3-1-1</strain>
    </source>
</reference>
<accession>A0A6N9Q0D5</accession>
<dbReference type="RefSeq" id="WP_160645431.1">
    <property type="nucleotide sequence ID" value="NZ_SIJB01000016.1"/>
</dbReference>
<feature type="domain" description="Large polyvalent protein associated" evidence="2">
    <location>
        <begin position="431"/>
        <end position="513"/>
    </location>
</feature>
<feature type="compositionally biased region" description="Polar residues" evidence="1">
    <location>
        <begin position="403"/>
        <end position="414"/>
    </location>
</feature>
<name>A0A6N9Q0D5_9BACL</name>
<evidence type="ECO:0000256" key="1">
    <source>
        <dbReference type="SAM" id="MobiDB-lite"/>
    </source>
</evidence>
<dbReference type="Pfam" id="PF18847">
    <property type="entry name" value="LPD29"/>
    <property type="match status" value="1"/>
</dbReference>
<feature type="region of interest" description="Disordered" evidence="1">
    <location>
        <begin position="393"/>
        <end position="416"/>
    </location>
</feature>
<dbReference type="InterPro" id="IPR041045">
    <property type="entry name" value="LPD25"/>
</dbReference>
<evidence type="ECO:0000259" key="3">
    <source>
        <dbReference type="Pfam" id="PF18847"/>
    </source>
</evidence>
<protein>
    <submittedName>
        <fullName evidence="4">Uncharacterized protein</fullName>
    </submittedName>
</protein>
<dbReference type="InterPro" id="IPR041311">
    <property type="entry name" value="LPD29"/>
</dbReference>
<evidence type="ECO:0000313" key="5">
    <source>
        <dbReference type="Proteomes" id="UP000448943"/>
    </source>
</evidence>
<dbReference type="AlphaFoldDB" id="A0A6N9Q0D5"/>
<dbReference type="Proteomes" id="UP000448943">
    <property type="component" value="Unassembled WGS sequence"/>
</dbReference>
<keyword evidence="5" id="KW-1185">Reference proteome</keyword>
<comment type="caution">
    <text evidence="4">The sequence shown here is derived from an EMBL/GenBank/DDBJ whole genome shotgun (WGS) entry which is preliminary data.</text>
</comment>
<feature type="compositionally biased region" description="Low complexity" evidence="1">
    <location>
        <begin position="393"/>
        <end position="402"/>
    </location>
</feature>
<dbReference type="EMBL" id="SIJB01000016">
    <property type="protein sequence ID" value="NBI28636.1"/>
    <property type="molecule type" value="Genomic_DNA"/>
</dbReference>
<evidence type="ECO:0000313" key="4">
    <source>
        <dbReference type="EMBL" id="NBI28636.1"/>
    </source>
</evidence>
<feature type="domain" description="Large polyvalent protein associated" evidence="3">
    <location>
        <begin position="5"/>
        <end position="61"/>
    </location>
</feature>
<evidence type="ECO:0000259" key="2">
    <source>
        <dbReference type="Pfam" id="PF18840"/>
    </source>
</evidence>
<organism evidence="4 5">
    <name type="scientific">Chengkuizengella marina</name>
    <dbReference type="NCBI Taxonomy" id="2507566"/>
    <lineage>
        <taxon>Bacteria</taxon>
        <taxon>Bacillati</taxon>
        <taxon>Bacillota</taxon>
        <taxon>Bacilli</taxon>
        <taxon>Bacillales</taxon>
        <taxon>Paenibacillaceae</taxon>
        <taxon>Chengkuizengella</taxon>
    </lineage>
</organism>
<proteinExistence type="predicted"/>